<sequence>MVKREPLGNGATRLQSEDARDYLGLSDLREAPWNHGFLATQMTRLERKSEWVADNRGIFDSLVYPLAKATQHHRNLRRTSKVNHDRNHDWAVTEFLYPMVVTSAPLYKVDVSQEPYQPEKVGWTPLVREIRTKTLNGHYVVDAVYATALDDYLDTHVQLFADQVQHLAEEDPEKFVTSGNESDT</sequence>
<protein>
    <submittedName>
        <fullName evidence="1">Uncharacterized protein</fullName>
    </submittedName>
</protein>
<accession>A0A7I7WGJ8</accession>
<dbReference type="KEGG" id="mgad:MGAD_03120"/>
<evidence type="ECO:0000313" key="2">
    <source>
        <dbReference type="Proteomes" id="UP000466187"/>
    </source>
</evidence>
<name>A0A7I7WGJ8_MYCGU</name>
<dbReference type="EMBL" id="AP022608">
    <property type="protein sequence ID" value="BBZ15977.1"/>
    <property type="molecule type" value="Genomic_DNA"/>
</dbReference>
<evidence type="ECO:0000313" key="1">
    <source>
        <dbReference type="EMBL" id="BBZ15977.1"/>
    </source>
</evidence>
<proteinExistence type="predicted"/>
<reference evidence="1 2" key="1">
    <citation type="journal article" date="2019" name="Emerg. Microbes Infect.">
        <title>Comprehensive subspecies identification of 175 nontuberculous mycobacteria species based on 7547 genomic profiles.</title>
        <authorList>
            <person name="Matsumoto Y."/>
            <person name="Kinjo T."/>
            <person name="Motooka D."/>
            <person name="Nabeya D."/>
            <person name="Jung N."/>
            <person name="Uechi K."/>
            <person name="Horii T."/>
            <person name="Iida T."/>
            <person name="Fujita J."/>
            <person name="Nakamura S."/>
        </authorList>
    </citation>
    <scope>NUCLEOTIDE SEQUENCE [LARGE SCALE GENOMIC DNA]</scope>
    <source>
        <strain evidence="1 2">JCM 12688</strain>
    </source>
</reference>
<gene>
    <name evidence="1" type="ORF">MGAD_03120</name>
</gene>
<dbReference type="AlphaFoldDB" id="A0A7I7WGJ8"/>
<dbReference type="Proteomes" id="UP000466187">
    <property type="component" value="Chromosome"/>
</dbReference>
<organism evidence="1 2">
    <name type="scientific">Mycolicibacterium gadium</name>
    <name type="common">Mycobacterium gadium</name>
    <dbReference type="NCBI Taxonomy" id="1794"/>
    <lineage>
        <taxon>Bacteria</taxon>
        <taxon>Bacillati</taxon>
        <taxon>Actinomycetota</taxon>
        <taxon>Actinomycetes</taxon>
        <taxon>Mycobacteriales</taxon>
        <taxon>Mycobacteriaceae</taxon>
        <taxon>Mycolicibacterium</taxon>
    </lineage>
</organism>